<name>A0AAQ3MVR1_VIGMU</name>
<keyword evidence="2" id="KW-1185">Reference proteome</keyword>
<proteinExistence type="predicted"/>
<dbReference type="AlphaFoldDB" id="A0AAQ3MVR1"/>
<protein>
    <submittedName>
        <fullName evidence="1">Uncharacterized protein</fullName>
    </submittedName>
</protein>
<organism evidence="1 2">
    <name type="scientific">Vigna mungo</name>
    <name type="common">Black gram</name>
    <name type="synonym">Phaseolus mungo</name>
    <dbReference type="NCBI Taxonomy" id="3915"/>
    <lineage>
        <taxon>Eukaryota</taxon>
        <taxon>Viridiplantae</taxon>
        <taxon>Streptophyta</taxon>
        <taxon>Embryophyta</taxon>
        <taxon>Tracheophyta</taxon>
        <taxon>Spermatophyta</taxon>
        <taxon>Magnoliopsida</taxon>
        <taxon>eudicotyledons</taxon>
        <taxon>Gunneridae</taxon>
        <taxon>Pentapetalae</taxon>
        <taxon>rosids</taxon>
        <taxon>fabids</taxon>
        <taxon>Fabales</taxon>
        <taxon>Fabaceae</taxon>
        <taxon>Papilionoideae</taxon>
        <taxon>50 kb inversion clade</taxon>
        <taxon>NPAAA clade</taxon>
        <taxon>indigoferoid/millettioid clade</taxon>
        <taxon>Phaseoleae</taxon>
        <taxon>Vigna</taxon>
    </lineage>
</organism>
<dbReference type="Proteomes" id="UP001374535">
    <property type="component" value="Chromosome 9"/>
</dbReference>
<accession>A0AAQ3MVR1</accession>
<reference evidence="1 2" key="1">
    <citation type="journal article" date="2023" name="Life. Sci Alliance">
        <title>Evolutionary insights into 3D genome organization and epigenetic landscape of Vigna mungo.</title>
        <authorList>
            <person name="Junaid A."/>
            <person name="Singh B."/>
            <person name="Bhatia S."/>
        </authorList>
    </citation>
    <scope>NUCLEOTIDE SEQUENCE [LARGE SCALE GENOMIC DNA]</scope>
    <source>
        <strain evidence="1">Urdbean</strain>
    </source>
</reference>
<evidence type="ECO:0000313" key="1">
    <source>
        <dbReference type="EMBL" id="WVY97971.1"/>
    </source>
</evidence>
<dbReference type="EMBL" id="CP144692">
    <property type="protein sequence ID" value="WVY97971.1"/>
    <property type="molecule type" value="Genomic_DNA"/>
</dbReference>
<gene>
    <name evidence="1" type="ORF">V8G54_030122</name>
</gene>
<sequence>MAPGIGSSNSRFCPLPQCSNDLVLNMPYGNTQDHMILGVSGHFQNPLNINCEERTITGITCELLGCRSELKCSQRWCPIETRSSQSWSVSQWLALQCGVVCVGWVKGEHFEDKVTSVGVQTKSHIDGQFLTMCGVLCVCRTSPQQWYQSPWFGSGDRAQTTRQEASGGIMRGGRARNAHCDHGSKETIVLCLREDVGVQTKSHIDGTKSKPVRAWPKADNFLPCVEFYVCVEPPPNNKGSRAE</sequence>
<evidence type="ECO:0000313" key="2">
    <source>
        <dbReference type="Proteomes" id="UP001374535"/>
    </source>
</evidence>